<dbReference type="Proteomes" id="UP000325516">
    <property type="component" value="Chromosome"/>
</dbReference>
<keyword evidence="1" id="KW-0472">Membrane</keyword>
<dbReference type="EMBL" id="CP044232">
    <property type="protein sequence ID" value="QEW04884.1"/>
    <property type="molecule type" value="Genomic_DNA"/>
</dbReference>
<keyword evidence="1" id="KW-1133">Transmembrane helix</keyword>
<sequence length="137" mass="13949">MLAARVLTWMLSLVIGAVYGTAATVAHAYTVAGLPLGLVLAIVGTGALLVAFRTLTGDRWTALAGGLGVVGATLLFSNVGPGGSAIVAPASPATEWIPLTWTLAVPLLVAVVVAWPDLSHLRAEEPPPPASPRRLDP</sequence>
<feature type="transmembrane region" description="Helical" evidence="1">
    <location>
        <begin position="59"/>
        <end position="76"/>
    </location>
</feature>
<keyword evidence="3" id="KW-1185">Reference proteome</keyword>
<accession>A0A5J5JBI2</accession>
<evidence type="ECO:0000313" key="3">
    <source>
        <dbReference type="Proteomes" id="UP000325516"/>
    </source>
</evidence>
<proteinExistence type="predicted"/>
<organism evidence="2 3">
    <name type="scientific">Microbacterium lushaniae</name>
    <dbReference type="NCBI Taxonomy" id="2614639"/>
    <lineage>
        <taxon>Bacteria</taxon>
        <taxon>Bacillati</taxon>
        <taxon>Actinomycetota</taxon>
        <taxon>Actinomycetes</taxon>
        <taxon>Micrococcales</taxon>
        <taxon>Microbacteriaceae</taxon>
        <taxon>Microbacterium</taxon>
    </lineage>
</organism>
<evidence type="ECO:0000313" key="2">
    <source>
        <dbReference type="EMBL" id="QEW04884.1"/>
    </source>
</evidence>
<dbReference type="KEGG" id="mlz:F6J85_10995"/>
<dbReference type="AlphaFoldDB" id="A0A5J5JBI2"/>
<reference evidence="3" key="1">
    <citation type="submission" date="2019-09" db="EMBL/GenBank/DDBJ databases">
        <title>Mumia zhuanghuii sp. nov. isolated from the intestinal contents of plateau pika (Ochotona curzoniae) in the Qinghai-Tibet plateau of China.</title>
        <authorList>
            <person name="Tian Z."/>
        </authorList>
    </citation>
    <scope>NUCLEOTIDE SEQUENCE [LARGE SCALE GENOMIC DNA]</scope>
    <source>
        <strain evidence="3">L-031</strain>
    </source>
</reference>
<evidence type="ECO:0000256" key="1">
    <source>
        <dbReference type="SAM" id="Phobius"/>
    </source>
</evidence>
<protein>
    <submittedName>
        <fullName evidence="2">Histidinol dehydrogenase</fullName>
    </submittedName>
</protein>
<feature type="transmembrane region" description="Helical" evidence="1">
    <location>
        <begin position="32"/>
        <end position="52"/>
    </location>
</feature>
<accession>A0A5J6L8I9</accession>
<keyword evidence="1" id="KW-0812">Transmembrane</keyword>
<feature type="transmembrane region" description="Helical" evidence="1">
    <location>
        <begin position="96"/>
        <end position="115"/>
    </location>
</feature>
<gene>
    <name evidence="2" type="ORF">F6J85_10995</name>
</gene>
<name>A0A5J5JBI2_9MICO</name>